<dbReference type="SUPFAM" id="SSF51735">
    <property type="entry name" value="NAD(P)-binding Rossmann-fold domains"/>
    <property type="match status" value="1"/>
</dbReference>
<dbReference type="InterPro" id="IPR001509">
    <property type="entry name" value="Epimerase_deHydtase"/>
</dbReference>
<comment type="caution">
    <text evidence="2">The sequence shown here is derived from an EMBL/GenBank/DDBJ whole genome shotgun (WGS) entry which is preliminary data.</text>
</comment>
<dbReference type="AlphaFoldDB" id="A0A9J6PA43"/>
<dbReference type="InterPro" id="IPR036291">
    <property type="entry name" value="NAD(P)-bd_dom_sf"/>
</dbReference>
<dbReference type="PANTHER" id="PTHR43245">
    <property type="entry name" value="BIFUNCTIONAL POLYMYXIN RESISTANCE PROTEIN ARNA"/>
    <property type="match status" value="1"/>
</dbReference>
<dbReference type="RefSeq" id="WP_269331805.1">
    <property type="nucleotide sequence ID" value="NZ_JAMZFT010000001.1"/>
</dbReference>
<dbReference type="EMBL" id="JAMZFT010000001">
    <property type="protein sequence ID" value="MCP1335877.1"/>
    <property type="molecule type" value="Genomic_DNA"/>
</dbReference>
<feature type="domain" description="NAD-dependent epimerase/dehydratase" evidence="1">
    <location>
        <begin position="5"/>
        <end position="244"/>
    </location>
</feature>
<keyword evidence="3" id="KW-1185">Reference proteome</keyword>
<name>A0A9J6PA43_9PROT</name>
<evidence type="ECO:0000259" key="1">
    <source>
        <dbReference type="Pfam" id="PF01370"/>
    </source>
</evidence>
<dbReference type="Gene3D" id="3.90.25.10">
    <property type="entry name" value="UDP-galactose 4-epimerase, domain 1"/>
    <property type="match status" value="1"/>
</dbReference>
<dbReference type="Gene3D" id="3.40.50.720">
    <property type="entry name" value="NAD(P)-binding Rossmann-like Domain"/>
    <property type="match status" value="1"/>
</dbReference>
<evidence type="ECO:0000313" key="2">
    <source>
        <dbReference type="EMBL" id="MCP1335877.1"/>
    </source>
</evidence>
<dbReference type="Proteomes" id="UP001055804">
    <property type="component" value="Unassembled WGS sequence"/>
</dbReference>
<sequence length="331" mass="34677">MSSFLVTGGAGFIGSHLVVRLLEAGHDVRVLDDLSTGKRENVPAGVELVIGCVSDPATVAAAMADMDGCFHLAAIASVARCNEDWQFSHRVNLGGGINVYEAASALSGGPVPVVYASSAAIYGDTDLLPIAEETTPRPQTPYGADKLGLEHQARAHAHVRGMSSIGLRFFNVYGPRQDPSSPYSGVIARFADLLSAGRAITIYGSGEQTRDFVYVGDVVTACVAAMTSLKARPAAQPRADVYNVCTGRTTSVLQLAQTLGALLGVNSRPQHAPARPGDIFASYGDPAALARALGVTAEVELKDGLARLLDWSGQRAVVTDTTDTPRARRTS</sequence>
<dbReference type="PANTHER" id="PTHR43245:SF13">
    <property type="entry name" value="UDP-D-APIOSE_UDP-D-XYLOSE SYNTHASE 2"/>
    <property type="match status" value="1"/>
</dbReference>
<reference evidence="2" key="1">
    <citation type="submission" date="2022-06" db="EMBL/GenBank/DDBJ databases">
        <title>Isolation and Genomics of Futiania mangrovii gen. nov., sp. nov., a Rare and Metabolically-versatile member in the Class Alphaproteobacteria.</title>
        <authorList>
            <person name="Liu L."/>
            <person name="Huang W.-C."/>
            <person name="Pan J."/>
            <person name="Li J."/>
            <person name="Huang Y."/>
            <person name="Du H."/>
            <person name="Liu Y."/>
            <person name="Li M."/>
        </authorList>
    </citation>
    <scope>NUCLEOTIDE SEQUENCE</scope>
    <source>
        <strain evidence="2">FT118</strain>
    </source>
</reference>
<organism evidence="2 3">
    <name type="scientific">Futiania mangrovi</name>
    <dbReference type="NCBI Taxonomy" id="2959716"/>
    <lineage>
        <taxon>Bacteria</taxon>
        <taxon>Pseudomonadati</taxon>
        <taxon>Pseudomonadota</taxon>
        <taxon>Alphaproteobacteria</taxon>
        <taxon>Futianiales</taxon>
        <taxon>Futianiaceae</taxon>
        <taxon>Futiania</taxon>
    </lineage>
</organism>
<evidence type="ECO:0000313" key="3">
    <source>
        <dbReference type="Proteomes" id="UP001055804"/>
    </source>
</evidence>
<dbReference type="Pfam" id="PF01370">
    <property type="entry name" value="Epimerase"/>
    <property type="match status" value="1"/>
</dbReference>
<proteinExistence type="predicted"/>
<protein>
    <submittedName>
        <fullName evidence="2">NAD-dependent epimerase/dehydratase family protein</fullName>
    </submittedName>
</protein>
<dbReference type="InterPro" id="IPR050177">
    <property type="entry name" value="Lipid_A_modif_metabolic_enz"/>
</dbReference>
<accession>A0A9J6PA43</accession>
<gene>
    <name evidence="2" type="ORF">NJQ99_05600</name>
</gene>